<protein>
    <submittedName>
        <fullName evidence="1">Uncharacterized protein</fullName>
    </submittedName>
</protein>
<comment type="caution">
    <text evidence="1">The sequence shown here is derived from an EMBL/GenBank/DDBJ whole genome shotgun (WGS) entry which is preliminary data.</text>
</comment>
<dbReference type="Proteomes" id="UP001433268">
    <property type="component" value="Unassembled WGS sequence"/>
</dbReference>
<sequence>MAGFRSAAAARDFFKTLGEEKPGQPYTVTPLDIETIEKMFDIFTDITVDWERLADRSLVGDSEAAKIIFGGLAAFEEEMKYMGIVDVPLEEDGYLATA</sequence>
<reference evidence="1 2" key="1">
    <citation type="submission" date="2023-01" db="EMBL/GenBank/DDBJ databases">
        <title>Analysis of 21 Apiospora genomes using comparative genomics revels a genus with tremendous synthesis potential of carbohydrate active enzymes and secondary metabolites.</title>
        <authorList>
            <person name="Sorensen T."/>
        </authorList>
    </citation>
    <scope>NUCLEOTIDE SEQUENCE [LARGE SCALE GENOMIC DNA]</scope>
    <source>
        <strain evidence="1 2">CBS 114990</strain>
    </source>
</reference>
<dbReference type="RefSeq" id="XP_066673528.1">
    <property type="nucleotide sequence ID" value="XM_066806232.1"/>
</dbReference>
<proteinExistence type="predicted"/>
<evidence type="ECO:0000313" key="2">
    <source>
        <dbReference type="Proteomes" id="UP001433268"/>
    </source>
</evidence>
<accession>A0ABR1X7W8</accession>
<dbReference type="EMBL" id="JAQQWN010000003">
    <property type="protein sequence ID" value="KAK8091556.1"/>
    <property type="molecule type" value="Genomic_DNA"/>
</dbReference>
<dbReference type="GeneID" id="92039292"/>
<gene>
    <name evidence="1" type="ORF">PG997_001917</name>
</gene>
<organism evidence="1 2">
    <name type="scientific">Apiospora hydei</name>
    <dbReference type="NCBI Taxonomy" id="1337664"/>
    <lineage>
        <taxon>Eukaryota</taxon>
        <taxon>Fungi</taxon>
        <taxon>Dikarya</taxon>
        <taxon>Ascomycota</taxon>
        <taxon>Pezizomycotina</taxon>
        <taxon>Sordariomycetes</taxon>
        <taxon>Xylariomycetidae</taxon>
        <taxon>Amphisphaeriales</taxon>
        <taxon>Apiosporaceae</taxon>
        <taxon>Apiospora</taxon>
    </lineage>
</organism>
<evidence type="ECO:0000313" key="1">
    <source>
        <dbReference type="EMBL" id="KAK8091556.1"/>
    </source>
</evidence>
<name>A0ABR1X7W8_9PEZI</name>
<keyword evidence="2" id="KW-1185">Reference proteome</keyword>